<reference evidence="3 4" key="1">
    <citation type="journal article" date="2013" name="PLoS ONE">
        <title>Genomic and secretomic analyses reveal unique features of the lignocellulolytic enzyme system of Penicillium decumbens.</title>
        <authorList>
            <person name="Liu G."/>
            <person name="Zhang L."/>
            <person name="Wei X."/>
            <person name="Zou G."/>
            <person name="Qin Y."/>
            <person name="Ma L."/>
            <person name="Li J."/>
            <person name="Zheng H."/>
            <person name="Wang S."/>
            <person name="Wang C."/>
            <person name="Xun L."/>
            <person name="Zhao G.-P."/>
            <person name="Zhou Z."/>
            <person name="Qu Y."/>
        </authorList>
    </citation>
    <scope>NUCLEOTIDE SEQUENCE [LARGE SCALE GENOMIC DNA]</scope>
    <source>
        <strain evidence="4">114-2 / CGMCC 5302</strain>
    </source>
</reference>
<feature type="compositionally biased region" description="Basic and acidic residues" evidence="1">
    <location>
        <begin position="673"/>
        <end position="691"/>
    </location>
</feature>
<keyword evidence="2" id="KW-0472">Membrane</keyword>
<feature type="compositionally biased region" description="Low complexity" evidence="1">
    <location>
        <begin position="29"/>
        <end position="40"/>
    </location>
</feature>
<keyword evidence="2" id="KW-0812">Transmembrane</keyword>
<keyword evidence="2" id="KW-1133">Transmembrane helix</keyword>
<dbReference type="PANTHER" id="PTHR35872">
    <property type="entry name" value="INTEGRAL MEMBRANE PROTEIN (AFU_ORTHOLOGUE AFUA_5G07110)"/>
    <property type="match status" value="1"/>
</dbReference>
<evidence type="ECO:0008006" key="5">
    <source>
        <dbReference type="Google" id="ProtNLM"/>
    </source>
</evidence>
<evidence type="ECO:0000256" key="2">
    <source>
        <dbReference type="SAM" id="Phobius"/>
    </source>
</evidence>
<accession>S8BHQ4</accession>
<feature type="compositionally biased region" description="Polar residues" evidence="1">
    <location>
        <begin position="109"/>
        <end position="120"/>
    </location>
</feature>
<feature type="region of interest" description="Disordered" evidence="1">
    <location>
        <begin position="606"/>
        <end position="691"/>
    </location>
</feature>
<feature type="compositionally biased region" description="Polar residues" evidence="1">
    <location>
        <begin position="19"/>
        <end position="28"/>
    </location>
</feature>
<dbReference type="Proteomes" id="UP000019376">
    <property type="component" value="Unassembled WGS sequence"/>
</dbReference>
<feature type="region of interest" description="Disordered" evidence="1">
    <location>
        <begin position="260"/>
        <end position="293"/>
    </location>
</feature>
<name>S8BHQ4_PENO1</name>
<dbReference type="Pfam" id="PF11204">
    <property type="entry name" value="DUF2985"/>
    <property type="match status" value="1"/>
</dbReference>
<dbReference type="AlphaFoldDB" id="S8BHQ4"/>
<dbReference type="STRING" id="933388.S8BHQ4"/>
<dbReference type="OrthoDB" id="3365211at2759"/>
<feature type="compositionally biased region" description="Basic and acidic residues" evidence="1">
    <location>
        <begin position="279"/>
        <end position="292"/>
    </location>
</feature>
<feature type="transmembrane region" description="Helical" evidence="2">
    <location>
        <begin position="393"/>
        <end position="410"/>
    </location>
</feature>
<evidence type="ECO:0000313" key="3">
    <source>
        <dbReference type="EMBL" id="EPS34752.1"/>
    </source>
</evidence>
<evidence type="ECO:0000313" key="4">
    <source>
        <dbReference type="Proteomes" id="UP000019376"/>
    </source>
</evidence>
<feature type="transmembrane region" description="Helical" evidence="2">
    <location>
        <begin position="422"/>
        <end position="438"/>
    </location>
</feature>
<dbReference type="InterPro" id="IPR021369">
    <property type="entry name" value="DUF2985"/>
</dbReference>
<feature type="region of interest" description="Disordered" evidence="1">
    <location>
        <begin position="189"/>
        <end position="215"/>
    </location>
</feature>
<feature type="transmembrane region" description="Helical" evidence="2">
    <location>
        <begin position="360"/>
        <end position="386"/>
    </location>
</feature>
<dbReference type="PANTHER" id="PTHR35872:SF2">
    <property type="entry name" value="INTEGRAL MEMBRANE PROTEIN (AFU_ORTHOLOGUE AFUA_5G07110)"/>
    <property type="match status" value="1"/>
</dbReference>
<feature type="transmembrane region" description="Helical" evidence="2">
    <location>
        <begin position="558"/>
        <end position="580"/>
    </location>
</feature>
<feature type="compositionally biased region" description="Low complexity" evidence="1">
    <location>
        <begin position="189"/>
        <end position="202"/>
    </location>
</feature>
<sequence length="691" mass="77161">MDPIEPAEGSTGPARVSDQPPSTDASSSQRPAQATARPRALSNRSRRPSIRLNRLPSIPSLDTSLFDPQAGTVPLARQVSIKSPVEEEDESGTTGRRRSNSEPRPPTWNFPSQNGATRGSTPMGFITEESMPHDPRSGMNLAPPADTSGPDELQPPPQVIHRVPSRNPLRRASLATLNRFSRNRASTVGAAPAPFGAASQQQQPPPTQAPGGGEYGSHVVDVLDVIDPEVSALSTLTNVQNSLFIPNLGGFINRMPTYQISRAPPSDEEQGTASADEAESVREGQNLDRPRLDQLQPFSSMSSVVEGPRYAVLPDGHELEGWTREDFAELNDHVRHMLHSRRSKFKRSMKGFGQYVRRPLGFLVTLYATLITLFGLAWVLFLIGWINVGGKQLYVINVIDNVLVALFAIMGDGLAPFRAVDTYHMIYIAHYTMLTWKIREKRKLPDLKDKNDLPALQEKDVETEAEADADTGANDANKEDEYEYTVLDARQQERLMHHQAKFAKSHTFYKPHETVTHHAFPLRILIAIVVLLDCHSLLQMALGACTWSMETPGERPFALTTVILCCSITCNISGGVLIMIGDRRTRKKDVVERLFRQELTEEAMKKMEKRKVKEEEERKSMQIERDTRKSLQLPEERKSMQLPGQGRKSLQSNRDWYSDPPVEQNEQSSQGITHHEPTSPVEERPDPFSKA</sequence>
<dbReference type="HOGENOM" id="CLU_015848_0_0_1"/>
<feature type="region of interest" description="Disordered" evidence="1">
    <location>
        <begin position="1"/>
        <end position="163"/>
    </location>
</feature>
<dbReference type="PhylomeDB" id="S8BHQ4"/>
<feature type="compositionally biased region" description="Basic and acidic residues" evidence="1">
    <location>
        <begin position="606"/>
        <end position="639"/>
    </location>
</feature>
<feature type="transmembrane region" description="Helical" evidence="2">
    <location>
        <begin position="520"/>
        <end position="538"/>
    </location>
</feature>
<dbReference type="EMBL" id="KB644415">
    <property type="protein sequence ID" value="EPS34752.1"/>
    <property type="molecule type" value="Genomic_DNA"/>
</dbReference>
<proteinExistence type="predicted"/>
<protein>
    <recommendedName>
        <fullName evidence="5">Integral membrane protein</fullName>
    </recommendedName>
</protein>
<evidence type="ECO:0000256" key="1">
    <source>
        <dbReference type="SAM" id="MobiDB-lite"/>
    </source>
</evidence>
<organism evidence="3 4">
    <name type="scientific">Penicillium oxalicum (strain 114-2 / CGMCC 5302)</name>
    <name type="common">Penicillium decumbens</name>
    <dbReference type="NCBI Taxonomy" id="933388"/>
    <lineage>
        <taxon>Eukaryota</taxon>
        <taxon>Fungi</taxon>
        <taxon>Dikarya</taxon>
        <taxon>Ascomycota</taxon>
        <taxon>Pezizomycotina</taxon>
        <taxon>Eurotiomycetes</taxon>
        <taxon>Eurotiomycetidae</taxon>
        <taxon>Eurotiales</taxon>
        <taxon>Aspergillaceae</taxon>
        <taxon>Penicillium</taxon>
    </lineage>
</organism>
<keyword evidence="4" id="KW-1185">Reference proteome</keyword>
<dbReference type="eggNOG" id="ENOG502R12U">
    <property type="taxonomic scope" value="Eukaryota"/>
</dbReference>
<gene>
    <name evidence="3" type="ORF">PDE_09716</name>
</gene>